<organism evidence="2 3">
    <name type="scientific">Candidatus Tenderia electrophaga</name>
    <dbReference type="NCBI Taxonomy" id="1748243"/>
    <lineage>
        <taxon>Bacteria</taxon>
        <taxon>Pseudomonadati</taxon>
        <taxon>Pseudomonadota</taxon>
        <taxon>Gammaproteobacteria</taxon>
        <taxon>Candidatus Tenderiales</taxon>
        <taxon>Candidatus Tenderiaceae</taxon>
        <taxon>Candidatus Tenderia</taxon>
    </lineage>
</organism>
<evidence type="ECO:0000313" key="3">
    <source>
        <dbReference type="Proteomes" id="UP000055136"/>
    </source>
</evidence>
<keyword evidence="1" id="KW-0732">Signal</keyword>
<dbReference type="AlphaFoldDB" id="A0A0S2TD67"/>
<keyword evidence="3" id="KW-1185">Reference proteome</keyword>
<sequence length="130" mass="15075">MKQLQTVFLIAVTLFSTTPLHAQEATEKAEILDLIKTLARLTDMADACGEHMNYFGKKALEGEVCKEFNQAYHDQWPTRAALQQQVSDYTVRLQKGDYTCDTCEVMLQRVEELRITVTYYLDYMDFVKTF</sequence>
<protein>
    <submittedName>
        <fullName evidence="2">Uncharacterized protein</fullName>
    </submittedName>
</protein>
<evidence type="ECO:0000313" key="2">
    <source>
        <dbReference type="EMBL" id="ALP53100.1"/>
    </source>
</evidence>
<reference evidence="2" key="1">
    <citation type="submission" date="2015-10" db="EMBL/GenBank/DDBJ databases">
        <title>Description of Candidatus Tenderia electrophaga gen. nov, sp. nov., an Uncultivated Electroautotroph from a Biocathode Enrichment.</title>
        <authorList>
            <person name="Eddie B.J."/>
            <person name="Malanoski A.P."/>
            <person name="Wang Z."/>
            <person name="Hall R.J."/>
            <person name="Oh S.D."/>
            <person name="Heiner C."/>
            <person name="Lin B."/>
            <person name="Strycharz-Glaven S.M."/>
        </authorList>
    </citation>
    <scope>NUCLEOTIDE SEQUENCE [LARGE SCALE GENOMIC DNA]</scope>
    <source>
        <strain evidence="2">NRL1</strain>
    </source>
</reference>
<accession>A0A0S2TD67</accession>
<dbReference type="STRING" id="1748243.Tel_07980"/>
<feature type="chain" id="PRO_5006604872" evidence="1">
    <location>
        <begin position="23"/>
        <end position="130"/>
    </location>
</feature>
<evidence type="ECO:0000256" key="1">
    <source>
        <dbReference type="SAM" id="SignalP"/>
    </source>
</evidence>
<proteinExistence type="predicted"/>
<dbReference type="Proteomes" id="UP000055136">
    <property type="component" value="Chromosome"/>
</dbReference>
<feature type="signal peptide" evidence="1">
    <location>
        <begin position="1"/>
        <end position="22"/>
    </location>
</feature>
<dbReference type="KEGG" id="tee:Tel_07980"/>
<name>A0A0S2TD67_9GAMM</name>
<gene>
    <name evidence="2" type="ORF">Tel_07980</name>
</gene>
<dbReference type="EMBL" id="CP013099">
    <property type="protein sequence ID" value="ALP53100.1"/>
    <property type="molecule type" value="Genomic_DNA"/>
</dbReference>